<protein>
    <submittedName>
        <fullName evidence="1">Uncharacterized protein</fullName>
    </submittedName>
</protein>
<dbReference type="EMBL" id="POSK01000023">
    <property type="protein sequence ID" value="PNI01174.1"/>
    <property type="molecule type" value="Genomic_DNA"/>
</dbReference>
<dbReference type="AlphaFoldDB" id="A0A2J8HSB4"/>
<accession>A0A2J8HSB4</accession>
<comment type="caution">
    <text evidence="1">The sequence shown here is derived from an EMBL/GenBank/DDBJ whole genome shotgun (WGS) entry which is preliminary data.</text>
</comment>
<dbReference type="RefSeq" id="WP_102967280.1">
    <property type="nucleotide sequence ID" value="NZ_POSK01000023.1"/>
</dbReference>
<reference evidence="1 2" key="1">
    <citation type="submission" date="2018-01" db="EMBL/GenBank/DDBJ databases">
        <title>Draft genome sequences of six Vibrio diazotrophicus strains isolated from deep-sea sediments of the Baltic Sea.</title>
        <authorList>
            <person name="Castillo D."/>
            <person name="Vandieken V."/>
            <person name="Chiang O."/>
            <person name="Middelboe M."/>
        </authorList>
    </citation>
    <scope>NUCLEOTIDE SEQUENCE [LARGE SCALE GENOMIC DNA]</scope>
    <source>
        <strain evidence="1 2">60.27F</strain>
    </source>
</reference>
<organism evidence="1 2">
    <name type="scientific">Vibrio diazotrophicus</name>
    <dbReference type="NCBI Taxonomy" id="685"/>
    <lineage>
        <taxon>Bacteria</taxon>
        <taxon>Pseudomonadati</taxon>
        <taxon>Pseudomonadota</taxon>
        <taxon>Gammaproteobacteria</taxon>
        <taxon>Vibrionales</taxon>
        <taxon>Vibrionaceae</taxon>
        <taxon>Vibrio</taxon>
    </lineage>
</organism>
<name>A0A2J8HSB4_VIBDI</name>
<sequence>MSDRLRRSIERRFGQAWTIDGVETLCRYRYKNDTHTLKTFTSTLAKDTVCVNPDGEMFEVIGSKRVNADTFEHVLKPINTTEMPDWTPSR</sequence>
<evidence type="ECO:0000313" key="1">
    <source>
        <dbReference type="EMBL" id="PNI01174.1"/>
    </source>
</evidence>
<gene>
    <name evidence="1" type="ORF">C1N32_20645</name>
</gene>
<evidence type="ECO:0000313" key="2">
    <source>
        <dbReference type="Proteomes" id="UP000236449"/>
    </source>
</evidence>
<proteinExistence type="predicted"/>
<dbReference type="Proteomes" id="UP000236449">
    <property type="component" value="Unassembled WGS sequence"/>
</dbReference>